<dbReference type="Proteomes" id="UP000738376">
    <property type="component" value="Unassembled WGS sequence"/>
</dbReference>
<evidence type="ECO:0000256" key="4">
    <source>
        <dbReference type="ARBA" id="ARBA00022989"/>
    </source>
</evidence>
<protein>
    <submittedName>
        <fullName evidence="8">EamA family transporter</fullName>
    </submittedName>
</protein>
<dbReference type="SUPFAM" id="SSF103481">
    <property type="entry name" value="Multidrug resistance efflux transporter EmrE"/>
    <property type="match status" value="2"/>
</dbReference>
<feature type="transmembrane region" description="Helical" evidence="6">
    <location>
        <begin position="264"/>
        <end position="284"/>
    </location>
</feature>
<evidence type="ECO:0000256" key="2">
    <source>
        <dbReference type="ARBA" id="ARBA00007362"/>
    </source>
</evidence>
<evidence type="ECO:0000256" key="5">
    <source>
        <dbReference type="ARBA" id="ARBA00023136"/>
    </source>
</evidence>
<dbReference type="InterPro" id="IPR037185">
    <property type="entry name" value="EmrE-like"/>
</dbReference>
<dbReference type="RefSeq" id="WP_169365827.1">
    <property type="nucleotide sequence ID" value="NZ_JAAVJL010000004.1"/>
</dbReference>
<proteinExistence type="inferred from homology"/>
<feature type="transmembrane region" description="Helical" evidence="6">
    <location>
        <begin position="43"/>
        <end position="64"/>
    </location>
</feature>
<feature type="transmembrane region" description="Helical" evidence="6">
    <location>
        <begin position="130"/>
        <end position="148"/>
    </location>
</feature>
<dbReference type="EMBL" id="JAAVJL010000004">
    <property type="protein sequence ID" value="NMF60899.1"/>
    <property type="molecule type" value="Genomic_DNA"/>
</dbReference>
<keyword evidence="3 6" id="KW-0812">Transmembrane</keyword>
<feature type="transmembrane region" description="Helical" evidence="6">
    <location>
        <begin position="168"/>
        <end position="191"/>
    </location>
</feature>
<comment type="caution">
    <text evidence="8">The sequence shown here is derived from an EMBL/GenBank/DDBJ whole genome shotgun (WGS) entry which is preliminary data.</text>
</comment>
<accession>A0ABX1M1I9</accession>
<evidence type="ECO:0000259" key="7">
    <source>
        <dbReference type="Pfam" id="PF00892"/>
    </source>
</evidence>
<comment type="subcellular location">
    <subcellularLocation>
        <location evidence="1">Membrane</location>
        <topology evidence="1">Multi-pass membrane protein</topology>
    </subcellularLocation>
</comment>
<keyword evidence="9" id="KW-1185">Reference proteome</keyword>
<evidence type="ECO:0000313" key="8">
    <source>
        <dbReference type="EMBL" id="NMF60899.1"/>
    </source>
</evidence>
<feature type="transmembrane region" description="Helical" evidence="6">
    <location>
        <begin position="203"/>
        <end position="222"/>
    </location>
</feature>
<keyword evidence="4 6" id="KW-1133">Transmembrane helix</keyword>
<feature type="transmembrane region" description="Helical" evidence="6">
    <location>
        <begin position="234"/>
        <end position="257"/>
    </location>
</feature>
<organism evidence="8 9">
    <name type="scientific">Pseudanabaena yagii GIHE-NHR1</name>
    <dbReference type="NCBI Taxonomy" id="2722753"/>
    <lineage>
        <taxon>Bacteria</taxon>
        <taxon>Bacillati</taxon>
        <taxon>Cyanobacteriota</taxon>
        <taxon>Cyanophyceae</taxon>
        <taxon>Pseudanabaenales</taxon>
        <taxon>Pseudanabaenaceae</taxon>
        <taxon>Pseudanabaena</taxon>
        <taxon>Pseudanabaena yagii</taxon>
    </lineage>
</organism>
<feature type="transmembrane region" description="Helical" evidence="6">
    <location>
        <begin position="18"/>
        <end position="37"/>
    </location>
</feature>
<reference evidence="8 9" key="1">
    <citation type="submission" date="2020-03" db="EMBL/GenBank/DDBJ databases">
        <title>Draft Genome Sequence of 2-Methylisoborneol Producing Pseudanabaena yagii Strain GIHE-NHR1 Isolated from North Han River in South Korea.</title>
        <authorList>
            <person name="Jeong J."/>
        </authorList>
    </citation>
    <scope>NUCLEOTIDE SEQUENCE [LARGE SCALE GENOMIC DNA]</scope>
    <source>
        <strain evidence="8 9">GIHE-NHR1</strain>
    </source>
</reference>
<evidence type="ECO:0000256" key="1">
    <source>
        <dbReference type="ARBA" id="ARBA00004141"/>
    </source>
</evidence>
<name>A0ABX1M1I9_9CYAN</name>
<feature type="domain" description="EamA" evidence="7">
    <location>
        <begin position="18"/>
        <end position="146"/>
    </location>
</feature>
<sequence length="366" mass="39345">MHSSTPSSTNELTRQSPLIIAPFFLWGTAMVVMKALLPQTSPMFMAAVRLIPAGLLLILGAAYFGRSQPKSWQAWLWISLFALVDGTMFQGFLAQGLVRTNAGLGSLLIDSQPLAVAILAAVLYNEKIGIGATLGLFVGVIGIGLIGLPSELMTALLSGDFSTVLEAGVFTLGEWFMLGASLSMAIGTILIRPVVRYADPVMATGWHMVIGGLPLLLISNQIEQHQWQDVTAWGWLGMAYMAIMGSAIAYGLFFFFASSGSLTTLSALTFSTPVFALMFSSLFLGENLTLVQWIGVILTLTSIYLVSVRGSESDSSEANSESETMTESKILTAAEQVAVSSAVPILQQPVNESLINERQFDERGKW</sequence>
<gene>
    <name evidence="8" type="ORF">HC246_23450</name>
</gene>
<feature type="transmembrane region" description="Helical" evidence="6">
    <location>
        <begin position="104"/>
        <end position="123"/>
    </location>
</feature>
<evidence type="ECO:0000256" key="3">
    <source>
        <dbReference type="ARBA" id="ARBA00022692"/>
    </source>
</evidence>
<dbReference type="Pfam" id="PF00892">
    <property type="entry name" value="EamA"/>
    <property type="match status" value="2"/>
</dbReference>
<feature type="transmembrane region" description="Helical" evidence="6">
    <location>
        <begin position="290"/>
        <end position="308"/>
    </location>
</feature>
<dbReference type="InterPro" id="IPR050638">
    <property type="entry name" value="AA-Vitamin_Transporters"/>
</dbReference>
<evidence type="ECO:0000313" key="9">
    <source>
        <dbReference type="Proteomes" id="UP000738376"/>
    </source>
</evidence>
<dbReference type="PANTHER" id="PTHR32322">
    <property type="entry name" value="INNER MEMBRANE TRANSPORTER"/>
    <property type="match status" value="1"/>
</dbReference>
<dbReference type="InterPro" id="IPR000620">
    <property type="entry name" value="EamA_dom"/>
</dbReference>
<keyword evidence="5 6" id="KW-0472">Membrane</keyword>
<dbReference type="PANTHER" id="PTHR32322:SF2">
    <property type="entry name" value="EAMA DOMAIN-CONTAINING PROTEIN"/>
    <property type="match status" value="1"/>
</dbReference>
<feature type="domain" description="EamA" evidence="7">
    <location>
        <begin position="172"/>
        <end position="307"/>
    </location>
</feature>
<evidence type="ECO:0000256" key="6">
    <source>
        <dbReference type="SAM" id="Phobius"/>
    </source>
</evidence>
<comment type="similarity">
    <text evidence="2">Belongs to the EamA transporter family.</text>
</comment>
<feature type="transmembrane region" description="Helical" evidence="6">
    <location>
        <begin position="76"/>
        <end position="98"/>
    </location>
</feature>